<comment type="caution">
    <text evidence="3">The sequence shown here is derived from an EMBL/GenBank/DDBJ whole genome shotgun (WGS) entry which is preliminary data.</text>
</comment>
<accession>A0A365YIR9</accession>
<keyword evidence="4" id="KW-1185">Reference proteome</keyword>
<feature type="transmembrane region" description="Helical" evidence="1">
    <location>
        <begin position="179"/>
        <end position="200"/>
    </location>
</feature>
<keyword evidence="1" id="KW-0472">Membrane</keyword>
<dbReference type="InterPro" id="IPR012429">
    <property type="entry name" value="HGSNAT_cat"/>
</dbReference>
<feature type="transmembrane region" description="Helical" evidence="1">
    <location>
        <begin position="133"/>
        <end position="151"/>
    </location>
</feature>
<feature type="transmembrane region" description="Helical" evidence="1">
    <location>
        <begin position="345"/>
        <end position="363"/>
    </location>
</feature>
<evidence type="ECO:0000313" key="3">
    <source>
        <dbReference type="EMBL" id="RBM02586.1"/>
    </source>
</evidence>
<feature type="domain" description="Heparan-alpha-glucosaminide N-acetyltransferase catalytic" evidence="2">
    <location>
        <begin position="9"/>
        <end position="215"/>
    </location>
</feature>
<reference evidence="3 4" key="1">
    <citation type="submission" date="2018-01" db="EMBL/GenBank/DDBJ databases">
        <title>Glutamicibacter soli strain NHPC-3 Whole genome sequence and assembly.</title>
        <authorList>
            <person name="Choudhury P."/>
            <person name="Gupta D."/>
            <person name="Sengupta K."/>
            <person name="Jawed A."/>
            <person name="Sultana N."/>
            <person name="Saha P."/>
        </authorList>
    </citation>
    <scope>NUCLEOTIDE SEQUENCE [LARGE SCALE GENOMIC DNA]</scope>
    <source>
        <strain evidence="3 4">NHPC-3</strain>
    </source>
</reference>
<evidence type="ECO:0000259" key="2">
    <source>
        <dbReference type="Pfam" id="PF07786"/>
    </source>
</evidence>
<dbReference type="Pfam" id="PF07786">
    <property type="entry name" value="HGSNAT_cat"/>
    <property type="match status" value="1"/>
</dbReference>
<dbReference type="AlphaFoldDB" id="A0A365YIR9"/>
<feature type="transmembrane region" description="Helical" evidence="1">
    <location>
        <begin position="275"/>
        <end position="301"/>
    </location>
</feature>
<name>A0A365YIR9_9MICC</name>
<keyword evidence="1" id="KW-1133">Transmembrane helix</keyword>
<feature type="transmembrane region" description="Helical" evidence="1">
    <location>
        <begin position="12"/>
        <end position="33"/>
    </location>
</feature>
<feature type="transmembrane region" description="Helical" evidence="1">
    <location>
        <begin position="308"/>
        <end position="333"/>
    </location>
</feature>
<sequence>MDQSSKPSRLLGVDAARLAAILGMFAAHIFSLYERGPEGAYSPTFTGAVAAGRASVLFMVLAGVSLTLLTRSLARRGFSNPKVYSVLALRASIIAVLGMLIGPSNEGIAVILVHYGLLFLLLPLALRLSRTTIWVVSALWLLIMPILWRPLAHAWEGQTLGHNPTFLDLLTPELLLKDILVTGYYPLMVWVGFGLLGIALGRTSLASPATAAKLAAGGAAAALTTLALGWAATSRFTEQIAAAVRIPLDDVGALVAAGRLPRVSLDPLLADPSYIWLPTAHSTSLVFTLHAAACAVTAIGLMQLVVPLLGLVGWFLAGAGRAPLTLYAGHILVLPLMQDYLPPMAIWWILCAATAALGLWLGFTKSTGPLEYVVRVLSGADSEPPGRGASAPPSR</sequence>
<evidence type="ECO:0000313" key="4">
    <source>
        <dbReference type="Proteomes" id="UP000252167"/>
    </source>
</evidence>
<evidence type="ECO:0000256" key="1">
    <source>
        <dbReference type="SAM" id="Phobius"/>
    </source>
</evidence>
<dbReference type="RefSeq" id="WP_113606599.1">
    <property type="nucleotide sequence ID" value="NZ_POAF01000002.1"/>
</dbReference>
<gene>
    <name evidence="3" type="ORF">C1H84_03870</name>
</gene>
<proteinExistence type="predicted"/>
<feature type="transmembrane region" description="Helical" evidence="1">
    <location>
        <begin position="45"/>
        <end position="69"/>
    </location>
</feature>
<organism evidence="3 4">
    <name type="scientific">Glutamicibacter soli</name>
    <dbReference type="NCBI Taxonomy" id="453836"/>
    <lineage>
        <taxon>Bacteria</taxon>
        <taxon>Bacillati</taxon>
        <taxon>Actinomycetota</taxon>
        <taxon>Actinomycetes</taxon>
        <taxon>Micrococcales</taxon>
        <taxon>Micrococcaceae</taxon>
        <taxon>Glutamicibacter</taxon>
    </lineage>
</organism>
<dbReference type="EMBL" id="POAF01000002">
    <property type="protein sequence ID" value="RBM02586.1"/>
    <property type="molecule type" value="Genomic_DNA"/>
</dbReference>
<keyword evidence="1" id="KW-0812">Transmembrane</keyword>
<feature type="transmembrane region" description="Helical" evidence="1">
    <location>
        <begin position="212"/>
        <end position="232"/>
    </location>
</feature>
<protein>
    <recommendedName>
        <fullName evidence="2">Heparan-alpha-glucosaminide N-acetyltransferase catalytic domain-containing protein</fullName>
    </recommendedName>
</protein>
<feature type="transmembrane region" description="Helical" evidence="1">
    <location>
        <begin position="107"/>
        <end position="126"/>
    </location>
</feature>
<dbReference type="Proteomes" id="UP000252167">
    <property type="component" value="Unassembled WGS sequence"/>
</dbReference>
<feature type="transmembrane region" description="Helical" evidence="1">
    <location>
        <begin position="81"/>
        <end position="101"/>
    </location>
</feature>